<dbReference type="GO" id="GO:0003677">
    <property type="term" value="F:DNA binding"/>
    <property type="evidence" value="ECO:0007669"/>
    <property type="project" value="UniProtKB-KW"/>
</dbReference>
<reference evidence="6" key="1">
    <citation type="submission" date="2018-05" db="EMBL/GenBank/DDBJ databases">
        <title>Reclassification of Methylarcula marina and Methylarcula terricola as Paracoccus methylarcula sp.nov., comb.nov. and Paracoccus terricola comb.nov.</title>
        <authorList>
            <person name="Shmareva M.N."/>
            <person name="Doronina N.V."/>
            <person name="Vasilenko O.V."/>
            <person name="Tarlachkov S.V."/>
            <person name="Trotsenko Y.A."/>
        </authorList>
    </citation>
    <scope>NUCLEOTIDE SEQUENCE [LARGE SCALE GENOMIC DNA]</scope>
    <source>
        <strain evidence="6">VKM B-2159</strain>
    </source>
</reference>
<dbReference type="Pfam" id="PF13693">
    <property type="entry name" value="HTH_35"/>
    <property type="match status" value="1"/>
</dbReference>
<comment type="similarity">
    <text evidence="1">Belongs to the ner transcriptional regulatory family.</text>
</comment>
<sequence>MRINRIFDMHDPVDRADLIRLKLRDAGFTAAQIAEELDVSRTTVGDVICSRRSSRRIRQFIADQVDHQVDVLWPRHRKNKNEELI</sequence>
<evidence type="ECO:0000259" key="5">
    <source>
        <dbReference type="Pfam" id="PF13693"/>
    </source>
</evidence>
<dbReference type="InterPro" id="IPR010982">
    <property type="entry name" value="Lambda_DNA-bd_dom_sf"/>
</dbReference>
<evidence type="ECO:0000313" key="7">
    <source>
        <dbReference type="Proteomes" id="UP000238137"/>
    </source>
</evidence>
<dbReference type="SUPFAM" id="SSF47413">
    <property type="entry name" value="lambda repressor-like DNA-binding domains"/>
    <property type="match status" value="1"/>
</dbReference>
<organism evidence="6 7">
    <name type="scientific">Paracoccus methylarcula</name>
    <dbReference type="NCBI Taxonomy" id="72022"/>
    <lineage>
        <taxon>Bacteria</taxon>
        <taxon>Pseudomonadati</taxon>
        <taxon>Pseudomonadota</taxon>
        <taxon>Alphaproteobacteria</taxon>
        <taxon>Rhodobacterales</taxon>
        <taxon>Paracoccaceae</taxon>
        <taxon>Paracoccus</taxon>
    </lineage>
</organism>
<evidence type="ECO:0000256" key="1">
    <source>
        <dbReference type="ARBA" id="ARBA00006157"/>
    </source>
</evidence>
<keyword evidence="7" id="KW-1185">Reference proteome</keyword>
<keyword evidence="3" id="KW-0238">DNA-binding</keyword>
<evidence type="ECO:0000256" key="3">
    <source>
        <dbReference type="ARBA" id="ARBA00023125"/>
    </source>
</evidence>
<name>A0A3R7PRJ0_9RHOB</name>
<evidence type="ECO:0000313" key="6">
    <source>
        <dbReference type="EMBL" id="RNF36076.1"/>
    </source>
</evidence>
<accession>A0A3R7PRJ0</accession>
<keyword evidence="2" id="KW-0805">Transcription regulation</keyword>
<dbReference type="InterPro" id="IPR038722">
    <property type="entry name" value="Ner_HTH_dom"/>
</dbReference>
<dbReference type="Proteomes" id="UP000238137">
    <property type="component" value="Unassembled WGS sequence"/>
</dbReference>
<gene>
    <name evidence="6" type="ORF">A7A09_001335</name>
</gene>
<evidence type="ECO:0000256" key="4">
    <source>
        <dbReference type="ARBA" id="ARBA00023163"/>
    </source>
</evidence>
<dbReference type="EMBL" id="PXNQ02000001">
    <property type="protein sequence ID" value="RNF36076.1"/>
    <property type="molecule type" value="Genomic_DNA"/>
</dbReference>
<proteinExistence type="inferred from homology"/>
<feature type="domain" description="Ner winged helix-turn-helix DNA-binding" evidence="5">
    <location>
        <begin position="19"/>
        <end position="81"/>
    </location>
</feature>
<dbReference type="AlphaFoldDB" id="A0A3R7PRJ0"/>
<dbReference type="Gene3D" id="1.10.260.40">
    <property type="entry name" value="lambda repressor-like DNA-binding domains"/>
    <property type="match status" value="1"/>
</dbReference>
<keyword evidence="4" id="KW-0804">Transcription</keyword>
<evidence type="ECO:0000256" key="2">
    <source>
        <dbReference type="ARBA" id="ARBA00023015"/>
    </source>
</evidence>
<comment type="caution">
    <text evidence="6">The sequence shown here is derived from an EMBL/GenBank/DDBJ whole genome shotgun (WGS) entry which is preliminary data.</text>
</comment>
<protein>
    <recommendedName>
        <fullName evidence="5">Ner winged helix-turn-helix DNA-binding domain-containing protein</fullName>
    </recommendedName>
</protein>